<name>J9D0F6_EDHAE</name>
<dbReference type="AlphaFoldDB" id="J9D0F6"/>
<reference evidence="2" key="2">
    <citation type="submission" date="2015-07" db="EMBL/GenBank/DDBJ databases">
        <title>Contrasting host-pathogen interactions and genome evolution in two generalist and specialist microsporidian pathogens of mosquitoes.</title>
        <authorList>
            <consortium name="The Broad Institute Genomics Platform"/>
            <consortium name="The Broad Institute Genome Sequencing Center for Infectious Disease"/>
            <person name="Cuomo C.A."/>
            <person name="Sanscrainte N.D."/>
            <person name="Goldberg J.M."/>
            <person name="Heiman D."/>
            <person name="Young S."/>
            <person name="Zeng Q."/>
            <person name="Becnel J.J."/>
            <person name="Birren B.W."/>
        </authorList>
    </citation>
    <scope>NUCLEOTIDE SEQUENCE [LARGE SCALE GENOMIC DNA]</scope>
    <source>
        <strain evidence="2">USNM 41457</strain>
    </source>
</reference>
<dbReference type="EMBL" id="AFBI03000174">
    <property type="protein sequence ID" value="EJW01371.1"/>
    <property type="molecule type" value="Genomic_DNA"/>
</dbReference>
<gene>
    <name evidence="1" type="ORF">EDEG_03999</name>
</gene>
<comment type="caution">
    <text evidence="1">The sequence shown here is derived from an EMBL/GenBank/DDBJ whole genome shotgun (WGS) entry which is preliminary data.</text>
</comment>
<keyword evidence="2" id="KW-1185">Reference proteome</keyword>
<evidence type="ECO:0000313" key="1">
    <source>
        <dbReference type="EMBL" id="EJW01371.1"/>
    </source>
</evidence>
<dbReference type="InParanoid" id="J9D0F6"/>
<protein>
    <submittedName>
        <fullName evidence="1">Uncharacterized protein</fullName>
    </submittedName>
</protein>
<accession>J9D0F6</accession>
<sequence>MSTPSPASEYHFFCEKIWFFNKIFVCEYNDHIKIMKYPNEIYKNYKTKRKIESVKFSKKLKIIFKEDVSHHIEEFDIDEDFNYKSNRFIHENDQIFFVNDNSRVSILTLSGTYNVIINGLKAYRYILKLENYILEEYDLYFVIKKFIFDNAFFIKYNFEYKDYYLFESNGKDFAICAENLITVNMLNKKELSGNIYKVVMTRHYILAFLTLKKEKNNDNKKLKIKHRKATILDINLNILFETEVDEHFKFFVNKESGFLITTKTNICYTKDHKIMKKPIFNHKIICDVVESDMNYFTNLENEFCFYTTKGDNLIQISKKIVQYNEMNQPHTSILGIKLFHDFCAIENVLMCDFNGNDFLIATKDFIFLKKDQYIACKNRKQGRDIIHVDINELKMYYLENSEVVSNHLYDMLFCIFLHKNDPSNFHNLTQKMKISMECFIYKLLISKLTEAAQKNDFAR</sequence>
<organism evidence="1 2">
    <name type="scientific">Edhazardia aedis (strain USNM 41457)</name>
    <name type="common">Microsporidian parasite</name>
    <dbReference type="NCBI Taxonomy" id="1003232"/>
    <lineage>
        <taxon>Eukaryota</taxon>
        <taxon>Fungi</taxon>
        <taxon>Fungi incertae sedis</taxon>
        <taxon>Microsporidia</taxon>
        <taxon>Edhazardia</taxon>
    </lineage>
</organism>
<evidence type="ECO:0000313" key="2">
    <source>
        <dbReference type="Proteomes" id="UP000003163"/>
    </source>
</evidence>
<dbReference type="VEuPathDB" id="MicrosporidiaDB:EDEG_03999"/>
<reference evidence="1 2" key="1">
    <citation type="submission" date="2011-08" db="EMBL/GenBank/DDBJ databases">
        <authorList>
            <person name="Liu Z.J."/>
            <person name="Shi F.L."/>
            <person name="Lu J.Q."/>
            <person name="Li M."/>
            <person name="Wang Z.L."/>
        </authorList>
    </citation>
    <scope>NUCLEOTIDE SEQUENCE [LARGE SCALE GENOMIC DNA]</scope>
    <source>
        <strain evidence="1 2">USNM 41457</strain>
    </source>
</reference>
<dbReference type="HOGENOM" id="CLU_595847_0_0_1"/>
<dbReference type="Proteomes" id="UP000003163">
    <property type="component" value="Unassembled WGS sequence"/>
</dbReference>
<proteinExistence type="predicted"/>